<dbReference type="AlphaFoldDB" id="A0ABD0YG36"/>
<evidence type="ECO:0000256" key="5">
    <source>
        <dbReference type="ARBA" id="ARBA00023180"/>
    </source>
</evidence>
<evidence type="ECO:0000256" key="4">
    <source>
        <dbReference type="ARBA" id="ARBA00023157"/>
    </source>
</evidence>
<dbReference type="InterPro" id="IPR018114">
    <property type="entry name" value="TRYPSIN_HIS"/>
</dbReference>
<dbReference type="PROSITE" id="PS00134">
    <property type="entry name" value="TRYPSIN_HIS"/>
    <property type="match status" value="1"/>
</dbReference>
<gene>
    <name evidence="10" type="ORF">AAG570_013214</name>
</gene>
<dbReference type="InterPro" id="IPR043504">
    <property type="entry name" value="Peptidase_S1_PA_chymotrypsin"/>
</dbReference>
<dbReference type="EMBL" id="JBFDAA010000008">
    <property type="protein sequence ID" value="KAL1130276.1"/>
    <property type="molecule type" value="Genomic_DNA"/>
</dbReference>
<keyword evidence="7" id="KW-0645">Protease</keyword>
<dbReference type="SMART" id="SM00020">
    <property type="entry name" value="Tryp_SPc"/>
    <property type="match status" value="1"/>
</dbReference>
<dbReference type="SUPFAM" id="SSF50494">
    <property type="entry name" value="Trypsin-like serine proteases"/>
    <property type="match status" value="1"/>
</dbReference>
<accession>A0ABD0YG36</accession>
<evidence type="ECO:0000256" key="1">
    <source>
        <dbReference type="ARBA" id="ARBA00004613"/>
    </source>
</evidence>
<dbReference type="Pfam" id="PF00089">
    <property type="entry name" value="Trypsin"/>
    <property type="match status" value="1"/>
</dbReference>
<evidence type="ECO:0000259" key="9">
    <source>
        <dbReference type="PROSITE" id="PS50240"/>
    </source>
</evidence>
<keyword evidence="4" id="KW-1015">Disulfide bond</keyword>
<dbReference type="InterPro" id="IPR001314">
    <property type="entry name" value="Peptidase_S1A"/>
</dbReference>
<dbReference type="GO" id="GO:0008236">
    <property type="term" value="F:serine-type peptidase activity"/>
    <property type="evidence" value="ECO:0007669"/>
    <property type="project" value="UniProtKB-KW"/>
</dbReference>
<evidence type="ECO:0000313" key="10">
    <source>
        <dbReference type="EMBL" id="KAL1130276.1"/>
    </source>
</evidence>
<protein>
    <recommendedName>
        <fullName evidence="9">Peptidase S1 domain-containing protein</fullName>
    </recommendedName>
</protein>
<evidence type="ECO:0000256" key="7">
    <source>
        <dbReference type="RuleBase" id="RU363034"/>
    </source>
</evidence>
<dbReference type="FunFam" id="2.40.10.10:FF:000068">
    <property type="entry name" value="transmembrane protease serine 2"/>
    <property type="match status" value="1"/>
</dbReference>
<proteinExistence type="inferred from homology"/>
<feature type="domain" description="Peptidase S1" evidence="9">
    <location>
        <begin position="34"/>
        <end position="254"/>
    </location>
</feature>
<feature type="region of interest" description="Disordered" evidence="8">
    <location>
        <begin position="1"/>
        <end position="20"/>
    </location>
</feature>
<reference evidence="10 11" key="1">
    <citation type="submission" date="2024-07" db="EMBL/GenBank/DDBJ databases">
        <title>Chromosome-level genome assembly of the water stick insect Ranatra chinensis (Heteroptera: Nepidae).</title>
        <authorList>
            <person name="Liu X."/>
        </authorList>
    </citation>
    <scope>NUCLEOTIDE SEQUENCE [LARGE SCALE GENOMIC DNA]</scope>
    <source>
        <strain evidence="10">Cailab_2021Rc</strain>
        <tissue evidence="10">Muscle</tissue>
    </source>
</reference>
<dbReference type="GO" id="GO:0005576">
    <property type="term" value="C:extracellular region"/>
    <property type="evidence" value="ECO:0007669"/>
    <property type="project" value="UniProtKB-SubCell"/>
</dbReference>
<dbReference type="CDD" id="cd00190">
    <property type="entry name" value="Tryp_SPc"/>
    <property type="match status" value="1"/>
</dbReference>
<keyword evidence="7" id="KW-0720">Serine protease</keyword>
<dbReference type="PROSITE" id="PS50240">
    <property type="entry name" value="TRYPSIN_DOM"/>
    <property type="match status" value="1"/>
</dbReference>
<dbReference type="PRINTS" id="PR00722">
    <property type="entry name" value="CHYMOTRYPSIN"/>
</dbReference>
<sequence length="256" mass="28285">MAPEDIDSSEFGVVSGPKKTSCPCGWANKDNKRVIGGTETGVNEYPFMAGLMSRRYKTVLCGGSIITAYHVLTAAHCTEPMKEAKKEMAVVVGDHDLIKRTETTATKIINVKESIEHENYWKLGHPNDIAILVLEEKIEFNSLVGRVCWGRTTPEGHGSNVLLKTNLRVVPTAECNTKLPIKLPLDIPRVFCAFEKNKDSCKGDSGGPLVWLDRATNRYVQVGLVSWGMSCSADKPSVNTNVAFYLDWIREKIKGI</sequence>
<evidence type="ECO:0000256" key="3">
    <source>
        <dbReference type="ARBA" id="ARBA00022729"/>
    </source>
</evidence>
<dbReference type="InterPro" id="IPR009003">
    <property type="entry name" value="Peptidase_S1_PA"/>
</dbReference>
<dbReference type="InterPro" id="IPR001254">
    <property type="entry name" value="Trypsin_dom"/>
</dbReference>
<keyword evidence="11" id="KW-1185">Reference proteome</keyword>
<evidence type="ECO:0000256" key="2">
    <source>
        <dbReference type="ARBA" id="ARBA00022525"/>
    </source>
</evidence>
<dbReference type="PANTHER" id="PTHR24256">
    <property type="entry name" value="TRYPTASE-RELATED"/>
    <property type="match status" value="1"/>
</dbReference>
<keyword evidence="5" id="KW-0325">Glycoprotein</keyword>
<comment type="caution">
    <text evidence="10">The sequence shown here is derived from an EMBL/GenBank/DDBJ whole genome shotgun (WGS) entry which is preliminary data.</text>
</comment>
<dbReference type="GO" id="GO:0006508">
    <property type="term" value="P:proteolysis"/>
    <property type="evidence" value="ECO:0007669"/>
    <property type="project" value="UniProtKB-KW"/>
</dbReference>
<evidence type="ECO:0000256" key="6">
    <source>
        <dbReference type="ARBA" id="ARBA00024195"/>
    </source>
</evidence>
<dbReference type="FunFam" id="2.40.10.10:FF:000054">
    <property type="entry name" value="Complement C1r subcomponent"/>
    <property type="match status" value="1"/>
</dbReference>
<comment type="subcellular location">
    <subcellularLocation>
        <location evidence="1">Secreted</location>
    </subcellularLocation>
</comment>
<keyword evidence="7" id="KW-0378">Hydrolase</keyword>
<keyword evidence="2" id="KW-0964">Secreted</keyword>
<dbReference type="Gene3D" id="2.40.10.10">
    <property type="entry name" value="Trypsin-like serine proteases"/>
    <property type="match status" value="2"/>
</dbReference>
<keyword evidence="3" id="KW-0732">Signal</keyword>
<dbReference type="PROSITE" id="PS00135">
    <property type="entry name" value="TRYPSIN_SER"/>
    <property type="match status" value="1"/>
</dbReference>
<comment type="similarity">
    <text evidence="6">Belongs to the peptidase S1 family. CLIP subfamily.</text>
</comment>
<evidence type="ECO:0000313" key="11">
    <source>
        <dbReference type="Proteomes" id="UP001558652"/>
    </source>
</evidence>
<dbReference type="Proteomes" id="UP001558652">
    <property type="component" value="Unassembled WGS sequence"/>
</dbReference>
<name>A0ABD0YG36_9HEMI</name>
<evidence type="ECO:0000256" key="8">
    <source>
        <dbReference type="SAM" id="MobiDB-lite"/>
    </source>
</evidence>
<organism evidence="10 11">
    <name type="scientific">Ranatra chinensis</name>
    <dbReference type="NCBI Taxonomy" id="642074"/>
    <lineage>
        <taxon>Eukaryota</taxon>
        <taxon>Metazoa</taxon>
        <taxon>Ecdysozoa</taxon>
        <taxon>Arthropoda</taxon>
        <taxon>Hexapoda</taxon>
        <taxon>Insecta</taxon>
        <taxon>Pterygota</taxon>
        <taxon>Neoptera</taxon>
        <taxon>Paraneoptera</taxon>
        <taxon>Hemiptera</taxon>
        <taxon>Heteroptera</taxon>
        <taxon>Panheteroptera</taxon>
        <taxon>Nepomorpha</taxon>
        <taxon>Nepidae</taxon>
        <taxon>Ranatrinae</taxon>
        <taxon>Ranatra</taxon>
    </lineage>
</organism>
<dbReference type="InterPro" id="IPR051487">
    <property type="entry name" value="Ser/Thr_Proteases_Immune/Dev"/>
</dbReference>
<dbReference type="InterPro" id="IPR033116">
    <property type="entry name" value="TRYPSIN_SER"/>
</dbReference>